<gene>
    <name evidence="7" type="ORF">HKK74_12790</name>
</gene>
<keyword evidence="2" id="KW-0547">Nucleotide-binding</keyword>
<evidence type="ECO:0000256" key="3">
    <source>
        <dbReference type="ARBA" id="ARBA00022840"/>
    </source>
</evidence>
<feature type="domain" description="ATPase AAA-type core" evidence="5">
    <location>
        <begin position="1201"/>
        <end position="1306"/>
    </location>
</feature>
<proteinExistence type="inferred from homology"/>
<keyword evidence="3" id="KW-0067">ATP-binding</keyword>
<feature type="compositionally biased region" description="Pro residues" evidence="4">
    <location>
        <begin position="561"/>
        <end position="579"/>
    </location>
</feature>
<dbReference type="InterPro" id="IPR000641">
    <property type="entry name" value="CbxX/CfxQ"/>
</dbReference>
<feature type="compositionally biased region" description="Low complexity" evidence="4">
    <location>
        <begin position="838"/>
        <end position="847"/>
    </location>
</feature>
<feature type="compositionally biased region" description="Gly residues" evidence="4">
    <location>
        <begin position="754"/>
        <end position="765"/>
    </location>
</feature>
<feature type="compositionally biased region" description="Pro residues" evidence="4">
    <location>
        <begin position="505"/>
        <end position="519"/>
    </location>
</feature>
<feature type="compositionally biased region" description="Low complexity" evidence="4">
    <location>
        <begin position="580"/>
        <end position="595"/>
    </location>
</feature>
<feature type="region of interest" description="Disordered" evidence="4">
    <location>
        <begin position="459"/>
        <end position="855"/>
    </location>
</feature>
<dbReference type="InterPro" id="IPR050773">
    <property type="entry name" value="CbxX/CfxQ_RuBisCO_ESX"/>
</dbReference>
<dbReference type="Gene3D" id="1.10.8.60">
    <property type="match status" value="1"/>
</dbReference>
<keyword evidence="8" id="KW-1185">Reference proteome</keyword>
<evidence type="ECO:0000256" key="1">
    <source>
        <dbReference type="ARBA" id="ARBA00010378"/>
    </source>
</evidence>
<evidence type="ECO:0000256" key="4">
    <source>
        <dbReference type="SAM" id="MobiDB-lite"/>
    </source>
</evidence>
<evidence type="ECO:0000313" key="8">
    <source>
        <dbReference type="Proteomes" id="UP000805614"/>
    </source>
</evidence>
<evidence type="ECO:0000259" key="5">
    <source>
        <dbReference type="Pfam" id="PF00004"/>
    </source>
</evidence>
<protein>
    <recommendedName>
        <fullName evidence="9">AAA family ATPase</fullName>
    </recommendedName>
</protein>
<sequence length="1425" mass="151024">MVWGPGYVGAPPQSPPMAQDPFTAAERDTHAMVTAGWWSSAPPQQRQHAIAGRVLVLPDGTSWLFGAWARWYRWHPSDGQWYLCPPPQAIATRMSGRPAQPGQIPGLPPHVVPAGPDFGYDAPTPLPFVGHDLSAELTARIRATVESAAALPPADYPHWWKMYSTSVPSTVALAWGVMLWCAAAPVFDSRLDDQMLGLWSPYRAKPLPTVDGPRWLTPPPLEALVGLYSERLRADRVDAAVVVLRTMWAIASTLREDVRFRARADALLAILGSTLNNPTVDYGALPYGDQALVQQWLTRCPPHLAPALRMESSPGDHFRHSYYTLANAIAQVTGDSAEPAYMEPRLVAAALIAADLAVVRQNVVDKVIPWLDPEIRYTVQAVLSQNGHPLRRLWPADAALPELLRGGGGDGSEILLAAMYGVDLAWCRLADGIPARPRGFPVPTAILAGLIGVERATSVAKESGTPGPGSARGGFAHGAPGLPGGAAQQDRPQHGPPDAGLGASPPQPGQQPGVQPPGGPWAQPWTPSAQDQVQHQSQHQDPPWQNPSGTPPAAGHQDPPWQNPSGPPWQSPSGTPPAAGPFGAPDLPGAPGLPYVQPPAQGPADDAPHQAEQSRRPGPGRPPPPPGVPGGEPAPAWPGSGGRPFGEGAGPQWPAGDPEGPAAFGMPAAPGPGAHRSPFPGPHHDDAWSPPHAPEAAGEHHDPPGAPGYPPGPGAQHEPGPGARYEPAESGSPPPYGPSRSEPGRGGAAYTPGDGAGGAPNGPGDGAPVRPYAGPGPGAGEPYGPDAEGSDPEATRLDHPVARHPAEGPPQPGGGGAPPRTRVFGGPEETSPDRQEQVRAVPDEAPAVRPPPPGTRIMSETMIGSFEFLEDTPAPAQPVHEIAPPPDETARPVIERFGVSFVCGDEDAAVLLEELRLTARALNDPESTVASAPSVLLVGSPHTGQRRLARLIALTLADAGVGDGAIRTANADDVRGAPPERIEVVLEPGGPALLFEEFDAAIAEAVDPAETIAAVRRVRVDRLSRTTLIATCAPRAYQRLARDHPELVEAFRVFRLPDLTRLDGRLTLLHVLADERRVTVGAEAMEVVGADLERLRGPGELVNARLVETYLDQACQRHVTRAGATRDRLALVPEDFTGVAEAIEPALRPPGDVDTFLSRLDELTGLNDVKQTVESLVAEARLAADRAHHGLPSGNASRHLIFLGAPGTGKATVAGLLGGVYAALGLLDSGHIVACRPVHLAGRDAVDTETRVAAMVEQAMGGVLLIQQAHSLDRSPGVVAELLRYMEERRDKFMVVCTSRADEMDAFLTANPGLRVEFGTIVEFEALTDRQLVQLFQRQAERDLYMLDEELRVELLARLQRMRERDDFENARTVRALFEQTVARQGARLAGVNVDAATVARLTAHDLPDSTMEHMLGSLHQDPYL</sequence>
<feature type="domain" description="CbbX AAA lid" evidence="6">
    <location>
        <begin position="1349"/>
        <end position="1407"/>
    </location>
</feature>
<dbReference type="Gene3D" id="3.40.50.300">
    <property type="entry name" value="P-loop containing nucleotide triphosphate hydrolases"/>
    <property type="match status" value="1"/>
</dbReference>
<dbReference type="SUPFAM" id="SSF52540">
    <property type="entry name" value="P-loop containing nucleoside triphosphate hydrolases"/>
    <property type="match status" value="2"/>
</dbReference>
<reference evidence="7 8" key="1">
    <citation type="submission" date="2020-06" db="EMBL/GenBank/DDBJ databases">
        <title>Actinomadura xiongansis sp. nov., isolated from soil of Baiyangdian.</title>
        <authorList>
            <person name="Zhang X."/>
        </authorList>
    </citation>
    <scope>NUCLEOTIDE SEQUENCE [LARGE SCALE GENOMIC DNA]</scope>
    <source>
        <strain evidence="7 8">HBUM206468</strain>
    </source>
</reference>
<dbReference type="InterPro" id="IPR027417">
    <property type="entry name" value="P-loop_NTPase"/>
</dbReference>
<feature type="compositionally biased region" description="Low complexity" evidence="4">
    <location>
        <begin position="520"/>
        <end position="541"/>
    </location>
</feature>
<evidence type="ECO:0000259" key="6">
    <source>
        <dbReference type="Pfam" id="PF17866"/>
    </source>
</evidence>
<evidence type="ECO:0008006" key="9">
    <source>
        <dbReference type="Google" id="ProtNLM"/>
    </source>
</evidence>
<evidence type="ECO:0000313" key="7">
    <source>
        <dbReference type="EMBL" id="MBC6466374.1"/>
    </source>
</evidence>
<evidence type="ECO:0000256" key="2">
    <source>
        <dbReference type="ARBA" id="ARBA00022741"/>
    </source>
</evidence>
<feature type="compositionally biased region" description="Gly residues" evidence="4">
    <location>
        <begin position="639"/>
        <end position="649"/>
    </location>
</feature>
<dbReference type="RefSeq" id="WP_187243392.1">
    <property type="nucleotide sequence ID" value="NZ_BAAAOK010000009.1"/>
</dbReference>
<dbReference type="Pfam" id="PF00004">
    <property type="entry name" value="AAA"/>
    <property type="match status" value="1"/>
</dbReference>
<feature type="compositionally biased region" description="Pro residues" evidence="4">
    <location>
        <begin position="619"/>
        <end position="628"/>
    </location>
</feature>
<dbReference type="PANTHER" id="PTHR43392">
    <property type="entry name" value="AAA-TYPE ATPASE FAMILY PROTEIN / ANKYRIN REPEAT FAMILY PROTEIN"/>
    <property type="match status" value="1"/>
</dbReference>
<dbReference type="PRINTS" id="PR00819">
    <property type="entry name" value="CBXCFQXSUPER"/>
</dbReference>
<comment type="caution">
    <text evidence="7">The sequence shown here is derived from an EMBL/GenBank/DDBJ whole genome shotgun (WGS) entry which is preliminary data.</text>
</comment>
<dbReference type="InterPro" id="IPR003959">
    <property type="entry name" value="ATPase_AAA_core"/>
</dbReference>
<dbReference type="Proteomes" id="UP000805614">
    <property type="component" value="Unassembled WGS sequence"/>
</dbReference>
<dbReference type="PANTHER" id="PTHR43392:SF2">
    <property type="entry name" value="AAA-TYPE ATPASE FAMILY PROTEIN _ ANKYRIN REPEAT FAMILY PROTEIN"/>
    <property type="match status" value="1"/>
</dbReference>
<dbReference type="EMBL" id="JABVEC010000008">
    <property type="protein sequence ID" value="MBC6466374.1"/>
    <property type="molecule type" value="Genomic_DNA"/>
</dbReference>
<feature type="compositionally biased region" description="Low complexity" evidence="4">
    <location>
        <begin position="658"/>
        <end position="674"/>
    </location>
</feature>
<name>A0ABR7LNL5_9ACTN</name>
<feature type="compositionally biased region" description="Basic and acidic residues" evidence="4">
    <location>
        <begin position="793"/>
        <end position="806"/>
    </location>
</feature>
<accession>A0ABR7LNL5</accession>
<feature type="compositionally biased region" description="Pro residues" evidence="4">
    <location>
        <begin position="704"/>
        <end position="713"/>
    </location>
</feature>
<feature type="compositionally biased region" description="Basic and acidic residues" evidence="4">
    <location>
        <begin position="606"/>
        <end position="615"/>
    </location>
</feature>
<feature type="compositionally biased region" description="Gly residues" evidence="4">
    <location>
        <begin position="466"/>
        <end position="484"/>
    </location>
</feature>
<dbReference type="Pfam" id="PF17866">
    <property type="entry name" value="AAA_lid_6"/>
    <property type="match status" value="1"/>
</dbReference>
<organism evidence="7 8">
    <name type="scientific">Actinomadura alba</name>
    <dbReference type="NCBI Taxonomy" id="406431"/>
    <lineage>
        <taxon>Bacteria</taxon>
        <taxon>Bacillati</taxon>
        <taxon>Actinomycetota</taxon>
        <taxon>Actinomycetes</taxon>
        <taxon>Streptosporangiales</taxon>
        <taxon>Thermomonosporaceae</taxon>
        <taxon>Actinomadura</taxon>
    </lineage>
</organism>
<dbReference type="InterPro" id="IPR041627">
    <property type="entry name" value="AAA_lid_6"/>
</dbReference>
<comment type="similarity">
    <text evidence="1">Belongs to the CbxX/CfxQ family.</text>
</comment>